<proteinExistence type="predicted"/>
<evidence type="ECO:0000313" key="2">
    <source>
        <dbReference type="Proteomes" id="UP001221142"/>
    </source>
</evidence>
<keyword evidence="2" id="KW-1185">Reference proteome</keyword>
<evidence type="ECO:0000313" key="1">
    <source>
        <dbReference type="EMBL" id="KAJ7624477.1"/>
    </source>
</evidence>
<gene>
    <name evidence="1" type="ORF">FB45DRAFT_713744</name>
</gene>
<dbReference type="AlphaFoldDB" id="A0AAD7BL54"/>
<organism evidence="1 2">
    <name type="scientific">Roridomyces roridus</name>
    <dbReference type="NCBI Taxonomy" id="1738132"/>
    <lineage>
        <taxon>Eukaryota</taxon>
        <taxon>Fungi</taxon>
        <taxon>Dikarya</taxon>
        <taxon>Basidiomycota</taxon>
        <taxon>Agaricomycotina</taxon>
        <taxon>Agaricomycetes</taxon>
        <taxon>Agaricomycetidae</taxon>
        <taxon>Agaricales</taxon>
        <taxon>Marasmiineae</taxon>
        <taxon>Mycenaceae</taxon>
        <taxon>Roridomyces</taxon>
    </lineage>
</organism>
<protein>
    <submittedName>
        <fullName evidence="1">Uncharacterized protein</fullName>
    </submittedName>
</protein>
<sequence>PGGYLFLCPPEHLWTSEVSFAWPRCPWFWSLDPSGISRLTPETAQSLGFPVVEQESHAEGRRWNRGVYDGLRQFHAAKGFDPGSQDLAKHIACPLMEV</sequence>
<comment type="caution">
    <text evidence="1">The sequence shown here is derived from an EMBL/GenBank/DDBJ whole genome shotgun (WGS) entry which is preliminary data.</text>
</comment>
<dbReference type="EMBL" id="JARKIF010000013">
    <property type="protein sequence ID" value="KAJ7624477.1"/>
    <property type="molecule type" value="Genomic_DNA"/>
</dbReference>
<feature type="non-terminal residue" evidence="1">
    <location>
        <position position="98"/>
    </location>
</feature>
<feature type="non-terminal residue" evidence="1">
    <location>
        <position position="1"/>
    </location>
</feature>
<dbReference type="Proteomes" id="UP001221142">
    <property type="component" value="Unassembled WGS sequence"/>
</dbReference>
<reference evidence="1" key="1">
    <citation type="submission" date="2023-03" db="EMBL/GenBank/DDBJ databases">
        <title>Massive genome expansion in bonnet fungi (Mycena s.s.) driven by repeated elements and novel gene families across ecological guilds.</title>
        <authorList>
            <consortium name="Lawrence Berkeley National Laboratory"/>
            <person name="Harder C.B."/>
            <person name="Miyauchi S."/>
            <person name="Viragh M."/>
            <person name="Kuo A."/>
            <person name="Thoen E."/>
            <person name="Andreopoulos B."/>
            <person name="Lu D."/>
            <person name="Skrede I."/>
            <person name="Drula E."/>
            <person name="Henrissat B."/>
            <person name="Morin E."/>
            <person name="Kohler A."/>
            <person name="Barry K."/>
            <person name="LaButti K."/>
            <person name="Morin E."/>
            <person name="Salamov A."/>
            <person name="Lipzen A."/>
            <person name="Mereny Z."/>
            <person name="Hegedus B."/>
            <person name="Baldrian P."/>
            <person name="Stursova M."/>
            <person name="Weitz H."/>
            <person name="Taylor A."/>
            <person name="Grigoriev I.V."/>
            <person name="Nagy L.G."/>
            <person name="Martin F."/>
            <person name="Kauserud H."/>
        </authorList>
    </citation>
    <scope>NUCLEOTIDE SEQUENCE</scope>
    <source>
        <strain evidence="1">9284</strain>
    </source>
</reference>
<name>A0AAD7BL54_9AGAR</name>
<accession>A0AAD7BL54</accession>